<evidence type="ECO:0000256" key="1">
    <source>
        <dbReference type="ARBA" id="ARBA00000085"/>
    </source>
</evidence>
<dbReference type="Gene3D" id="1.10.287.130">
    <property type="match status" value="1"/>
</dbReference>
<dbReference type="PANTHER" id="PTHR45528">
    <property type="entry name" value="SENSOR HISTIDINE KINASE CPXA"/>
    <property type="match status" value="1"/>
</dbReference>
<keyword evidence="17" id="KW-1185">Reference proteome</keyword>
<dbReference type="GO" id="GO:0000155">
    <property type="term" value="F:phosphorelay sensor kinase activity"/>
    <property type="evidence" value="ECO:0007669"/>
    <property type="project" value="InterPro"/>
</dbReference>
<dbReference type="RefSeq" id="WP_072911781.1">
    <property type="nucleotide sequence ID" value="NZ_FRAR01000009.1"/>
</dbReference>
<evidence type="ECO:0000256" key="12">
    <source>
        <dbReference type="ARBA" id="ARBA00023012"/>
    </source>
</evidence>
<gene>
    <name evidence="16" type="ORF">SAMN02745123_01184</name>
</gene>
<dbReference type="CDD" id="cd00082">
    <property type="entry name" value="HisKA"/>
    <property type="match status" value="1"/>
</dbReference>
<dbReference type="InterPro" id="IPR003594">
    <property type="entry name" value="HATPase_dom"/>
</dbReference>
<evidence type="ECO:0000256" key="14">
    <source>
        <dbReference type="SAM" id="Phobius"/>
    </source>
</evidence>
<feature type="domain" description="Histidine kinase" evidence="15">
    <location>
        <begin position="526"/>
        <end position="740"/>
    </location>
</feature>
<evidence type="ECO:0000256" key="5">
    <source>
        <dbReference type="ARBA" id="ARBA00022553"/>
    </source>
</evidence>
<feature type="transmembrane region" description="Helical" evidence="14">
    <location>
        <begin position="277"/>
        <end position="296"/>
    </location>
</feature>
<protein>
    <recommendedName>
        <fullName evidence="3">histidine kinase</fullName>
        <ecNumber evidence="3">2.7.13.3</ecNumber>
    </recommendedName>
</protein>
<sequence length="741" mass="84559">MATKWKNKASLVAWVILFTFGLSGILSALSQGSNYLKRDYFQTEQFAYQLNEFTDFLSMFELNYLSPEEVKKGITVTPEEIDEHRHRYGDLAMQINDIKGQYEDKIQQAIQAQNQELVDFYSAERDKKIEDITNNFKSDEYVQAKVIKEKEQKIDTYYRDLENYRNQYANLKTGFVYYLKDTTTGDIYTNIAAANEAEANKLINSKNMLFIRSFPTAKEGYLSRERTYYKLENSDIVDTILGKNAKAFEGKIAVPKAIAATSLVLGNYQDYQEKQKLFIIYTLSALAALLLSIYIYKKTDLVEINILEQWQSYYNRIPIDISVITFAFFSLITLILLFSYDNLHLYKYPYALIKETIFEVFFTAFFVVVTFLQGRLLLARVKDWPSLQAEWPNSILARVNGGMRVAFLNRRMGTQVLLLLMVVFAFGVGAAIVGVEPEFILLYAPAFLVIGMPILLVIVKRTGYFNQIVHNTSELAQGNLEPDLPVLGKSALATLAGNINTLKYGVKTSRKEQAKSERLKTELITNVSHDLRTPLTSIITYTELLKKPDLSEEDRQSYVQIIDRKSKRLKVLIDDLFEASKMASGSIELSKERVDLVQLLQQTLAEHNEAITESTLQFRVSNPDKPVYAVVDGQKLWRVFDNLIGNILKYSLENTRVYISLKSLPGQAVIVFKNVTKYELGEDIEELFERFKRGDTSRHTEGSGLGLAIAKSIVDLHNGNLDIEVDGDLFKITITLTTTKN</sequence>
<dbReference type="SUPFAM" id="SSF55874">
    <property type="entry name" value="ATPase domain of HSP90 chaperone/DNA topoisomerase II/histidine kinase"/>
    <property type="match status" value="1"/>
</dbReference>
<evidence type="ECO:0000256" key="6">
    <source>
        <dbReference type="ARBA" id="ARBA00022679"/>
    </source>
</evidence>
<feature type="transmembrane region" description="Helical" evidence="14">
    <location>
        <begin position="416"/>
        <end position="434"/>
    </location>
</feature>
<accession>A0A1M6QSZ7</accession>
<dbReference type="InterPro" id="IPR003661">
    <property type="entry name" value="HisK_dim/P_dom"/>
</dbReference>
<keyword evidence="8" id="KW-0547">Nucleotide-binding</keyword>
<keyword evidence="11 14" id="KW-1133">Transmembrane helix</keyword>
<dbReference type="AlphaFoldDB" id="A0A1M6QSZ7"/>
<reference evidence="17" key="1">
    <citation type="submission" date="2016-11" db="EMBL/GenBank/DDBJ databases">
        <authorList>
            <person name="Varghese N."/>
            <person name="Submissions S."/>
        </authorList>
    </citation>
    <scope>NUCLEOTIDE SEQUENCE [LARGE SCALE GENOMIC DNA]</scope>
    <source>
        <strain evidence="17">DSM 10349</strain>
    </source>
</reference>
<dbReference type="Gene3D" id="3.30.565.10">
    <property type="entry name" value="Histidine kinase-like ATPase, C-terminal domain"/>
    <property type="match status" value="1"/>
</dbReference>
<name>A0A1M6QSZ7_9FIRM</name>
<proteinExistence type="predicted"/>
<evidence type="ECO:0000256" key="7">
    <source>
        <dbReference type="ARBA" id="ARBA00022692"/>
    </source>
</evidence>
<keyword evidence="13 14" id="KW-0472">Membrane</keyword>
<dbReference type="PRINTS" id="PR00344">
    <property type="entry name" value="BCTRLSENSOR"/>
</dbReference>
<dbReference type="SMART" id="SM00387">
    <property type="entry name" value="HATPase_c"/>
    <property type="match status" value="1"/>
</dbReference>
<organism evidence="16 17">
    <name type="scientific">Desulforamulus aeronauticus DSM 10349</name>
    <dbReference type="NCBI Taxonomy" id="1121421"/>
    <lineage>
        <taxon>Bacteria</taxon>
        <taxon>Bacillati</taxon>
        <taxon>Bacillota</taxon>
        <taxon>Clostridia</taxon>
        <taxon>Eubacteriales</taxon>
        <taxon>Peptococcaceae</taxon>
        <taxon>Desulforamulus</taxon>
    </lineage>
</organism>
<comment type="catalytic activity">
    <reaction evidence="1">
        <text>ATP + protein L-histidine = ADP + protein N-phospho-L-histidine.</text>
        <dbReference type="EC" id="2.7.13.3"/>
    </reaction>
</comment>
<evidence type="ECO:0000256" key="8">
    <source>
        <dbReference type="ARBA" id="ARBA00022741"/>
    </source>
</evidence>
<keyword evidence="9 16" id="KW-0418">Kinase</keyword>
<evidence type="ECO:0000259" key="15">
    <source>
        <dbReference type="PROSITE" id="PS50109"/>
    </source>
</evidence>
<feature type="transmembrane region" description="Helical" evidence="14">
    <location>
        <begin position="440"/>
        <end position="459"/>
    </location>
</feature>
<dbReference type="FunFam" id="3.30.565.10:FF:000013">
    <property type="entry name" value="Two-component sensor histidine kinase"/>
    <property type="match status" value="1"/>
</dbReference>
<dbReference type="OrthoDB" id="9792991at2"/>
<dbReference type="EC" id="2.7.13.3" evidence="3"/>
<dbReference type="Pfam" id="PF02518">
    <property type="entry name" value="HATPase_c"/>
    <property type="match status" value="1"/>
</dbReference>
<dbReference type="PROSITE" id="PS50109">
    <property type="entry name" value="HIS_KIN"/>
    <property type="match status" value="1"/>
</dbReference>
<feature type="transmembrane region" description="Helical" evidence="14">
    <location>
        <begin position="360"/>
        <end position="378"/>
    </location>
</feature>
<dbReference type="InterPro" id="IPR005467">
    <property type="entry name" value="His_kinase_dom"/>
</dbReference>
<dbReference type="PANTHER" id="PTHR45528:SF1">
    <property type="entry name" value="SENSOR HISTIDINE KINASE CPXA"/>
    <property type="match status" value="1"/>
</dbReference>
<dbReference type="SUPFAM" id="SSF47384">
    <property type="entry name" value="Homodimeric domain of signal transducing histidine kinase"/>
    <property type="match status" value="1"/>
</dbReference>
<keyword evidence="5" id="KW-0597">Phosphoprotein</keyword>
<feature type="transmembrane region" description="Helical" evidence="14">
    <location>
        <begin position="317"/>
        <end position="340"/>
    </location>
</feature>
<comment type="subcellular location">
    <subcellularLocation>
        <location evidence="2">Cell membrane</location>
        <topology evidence="2">Multi-pass membrane protein</topology>
    </subcellularLocation>
</comment>
<evidence type="ECO:0000256" key="10">
    <source>
        <dbReference type="ARBA" id="ARBA00022840"/>
    </source>
</evidence>
<dbReference type="InterPro" id="IPR004358">
    <property type="entry name" value="Sig_transdc_His_kin-like_C"/>
</dbReference>
<evidence type="ECO:0000313" key="16">
    <source>
        <dbReference type="EMBL" id="SHK23344.1"/>
    </source>
</evidence>
<keyword evidence="12" id="KW-0902">Two-component regulatory system</keyword>
<dbReference type="FunFam" id="1.10.287.130:FF:000008">
    <property type="entry name" value="Two-component sensor histidine kinase"/>
    <property type="match status" value="1"/>
</dbReference>
<dbReference type="STRING" id="1121421.SAMN02745123_01184"/>
<dbReference type="SMART" id="SM00388">
    <property type="entry name" value="HisKA"/>
    <property type="match status" value="1"/>
</dbReference>
<dbReference type="GO" id="GO:0005524">
    <property type="term" value="F:ATP binding"/>
    <property type="evidence" value="ECO:0007669"/>
    <property type="project" value="UniProtKB-KW"/>
</dbReference>
<evidence type="ECO:0000256" key="4">
    <source>
        <dbReference type="ARBA" id="ARBA00022475"/>
    </source>
</evidence>
<evidence type="ECO:0000313" key="17">
    <source>
        <dbReference type="Proteomes" id="UP000183997"/>
    </source>
</evidence>
<dbReference type="InterPro" id="IPR036097">
    <property type="entry name" value="HisK_dim/P_sf"/>
</dbReference>
<dbReference type="InterPro" id="IPR036890">
    <property type="entry name" value="HATPase_C_sf"/>
</dbReference>
<evidence type="ECO:0000256" key="13">
    <source>
        <dbReference type="ARBA" id="ARBA00023136"/>
    </source>
</evidence>
<evidence type="ECO:0000256" key="3">
    <source>
        <dbReference type="ARBA" id="ARBA00012438"/>
    </source>
</evidence>
<dbReference type="Proteomes" id="UP000183997">
    <property type="component" value="Unassembled WGS sequence"/>
</dbReference>
<dbReference type="Pfam" id="PF00512">
    <property type="entry name" value="HisKA"/>
    <property type="match status" value="1"/>
</dbReference>
<dbReference type="InterPro" id="IPR050398">
    <property type="entry name" value="HssS/ArlS-like"/>
</dbReference>
<dbReference type="EMBL" id="FRAR01000009">
    <property type="protein sequence ID" value="SHK23344.1"/>
    <property type="molecule type" value="Genomic_DNA"/>
</dbReference>
<dbReference type="GO" id="GO:0005886">
    <property type="term" value="C:plasma membrane"/>
    <property type="evidence" value="ECO:0007669"/>
    <property type="project" value="UniProtKB-SubCell"/>
</dbReference>
<keyword evidence="7 14" id="KW-0812">Transmembrane</keyword>
<keyword evidence="6" id="KW-0808">Transferase</keyword>
<evidence type="ECO:0000256" key="2">
    <source>
        <dbReference type="ARBA" id="ARBA00004651"/>
    </source>
</evidence>
<evidence type="ECO:0000256" key="11">
    <source>
        <dbReference type="ARBA" id="ARBA00022989"/>
    </source>
</evidence>
<evidence type="ECO:0000256" key="9">
    <source>
        <dbReference type="ARBA" id="ARBA00022777"/>
    </source>
</evidence>
<keyword evidence="10" id="KW-0067">ATP-binding</keyword>
<keyword evidence="4" id="KW-1003">Cell membrane</keyword>